<protein>
    <submittedName>
        <fullName evidence="3">Uncharacterized protein</fullName>
    </submittedName>
</protein>
<proteinExistence type="predicted"/>
<name>A0AAF3EWQ6_9BILA</name>
<feature type="region of interest" description="Disordered" evidence="1">
    <location>
        <begin position="1"/>
        <end position="40"/>
    </location>
</feature>
<reference evidence="3" key="1">
    <citation type="submission" date="2024-02" db="UniProtKB">
        <authorList>
            <consortium name="WormBaseParasite"/>
        </authorList>
    </citation>
    <scope>IDENTIFICATION</scope>
</reference>
<organism evidence="2 3">
    <name type="scientific">Mesorhabditis belari</name>
    <dbReference type="NCBI Taxonomy" id="2138241"/>
    <lineage>
        <taxon>Eukaryota</taxon>
        <taxon>Metazoa</taxon>
        <taxon>Ecdysozoa</taxon>
        <taxon>Nematoda</taxon>
        <taxon>Chromadorea</taxon>
        <taxon>Rhabditida</taxon>
        <taxon>Rhabditina</taxon>
        <taxon>Rhabditomorpha</taxon>
        <taxon>Rhabditoidea</taxon>
        <taxon>Rhabditidae</taxon>
        <taxon>Mesorhabditinae</taxon>
        <taxon>Mesorhabditis</taxon>
    </lineage>
</organism>
<keyword evidence="2" id="KW-1185">Reference proteome</keyword>
<evidence type="ECO:0000256" key="1">
    <source>
        <dbReference type="SAM" id="MobiDB-lite"/>
    </source>
</evidence>
<dbReference type="AlphaFoldDB" id="A0AAF3EWQ6"/>
<dbReference type="Proteomes" id="UP000887575">
    <property type="component" value="Unassembled WGS sequence"/>
</dbReference>
<accession>A0AAF3EWQ6</accession>
<sequence length="258" mass="29959">MITFLIKDSQTKSNKKPTEVNRSLGKKRALTESKVHQKSKFTSDVENAAMLDKQRNTERAMEPNDEAAMIEKPKVLQDEWFNCQRAELFFEQEMRNLRRRKNYIEKRRCRADCRCSEFAIFSYQRQQITWKNQPWVSWKRLGKKNATLSNDLGAQSVVCMRLSETGLDIGQGCRREQEYIDELVYASSVSGRTKRMGAVVSRSITRTGETLLLDKKTRDKQVDYGDIGSAHIRTSRALADVYESFQEQNIINNNRIAI</sequence>
<evidence type="ECO:0000313" key="2">
    <source>
        <dbReference type="Proteomes" id="UP000887575"/>
    </source>
</evidence>
<evidence type="ECO:0000313" key="3">
    <source>
        <dbReference type="WBParaSite" id="MBELARI_LOCUS18204"/>
    </source>
</evidence>
<dbReference type="WBParaSite" id="MBELARI_LOCUS18204">
    <property type="protein sequence ID" value="MBELARI_LOCUS18204"/>
    <property type="gene ID" value="MBELARI_LOCUS18204"/>
</dbReference>